<reference evidence="1 2" key="1">
    <citation type="submission" date="2016-10" db="EMBL/GenBank/DDBJ databases">
        <authorList>
            <person name="de Groot N.N."/>
        </authorList>
    </citation>
    <scope>NUCLEOTIDE SEQUENCE [LARGE SCALE GENOMIC DNA]</scope>
    <source>
        <strain evidence="1 2">DSM 12130</strain>
    </source>
</reference>
<accession>A0A1H0T1A6</accession>
<dbReference type="AlphaFoldDB" id="A0A1H0T1A6"/>
<name>A0A1H0T1A6_9BACT</name>
<dbReference type="EMBL" id="FNJI01000021">
    <property type="protein sequence ID" value="SDP47510.1"/>
    <property type="molecule type" value="Genomic_DNA"/>
</dbReference>
<protein>
    <submittedName>
        <fullName evidence="1">Uncharacterized protein</fullName>
    </submittedName>
</protein>
<proteinExistence type="predicted"/>
<keyword evidence="2" id="KW-1185">Reference proteome</keyword>
<organism evidence="1 2">
    <name type="scientific">Desulforhopalus singaporensis</name>
    <dbReference type="NCBI Taxonomy" id="91360"/>
    <lineage>
        <taxon>Bacteria</taxon>
        <taxon>Pseudomonadati</taxon>
        <taxon>Thermodesulfobacteriota</taxon>
        <taxon>Desulfobulbia</taxon>
        <taxon>Desulfobulbales</taxon>
        <taxon>Desulfocapsaceae</taxon>
        <taxon>Desulforhopalus</taxon>
    </lineage>
</organism>
<evidence type="ECO:0000313" key="1">
    <source>
        <dbReference type="EMBL" id="SDP47510.1"/>
    </source>
</evidence>
<gene>
    <name evidence="1" type="ORF">SAMN05660330_02891</name>
</gene>
<dbReference type="Proteomes" id="UP000199073">
    <property type="component" value="Unassembled WGS sequence"/>
</dbReference>
<sequence>MLRFCCKSCGSLFLPRLKFMDGNKRYTRSFGLTVLELLQYGTIKDFANYLNGDRDLVKRIHKQSLKAIQKNLEHGVFQT</sequence>
<evidence type="ECO:0000313" key="2">
    <source>
        <dbReference type="Proteomes" id="UP000199073"/>
    </source>
</evidence>
<dbReference type="RefSeq" id="WP_092224053.1">
    <property type="nucleotide sequence ID" value="NZ_FNJI01000021.1"/>
</dbReference>